<dbReference type="AlphaFoldDB" id="K1QQM6"/>
<dbReference type="PANTHER" id="PTHR24024">
    <property type="entry name" value="PULMONARY SURFACTANT-ASSOCIATED PROTEIN A"/>
    <property type="match status" value="1"/>
</dbReference>
<name>K1QQM6_MAGGI</name>
<reference evidence="1" key="1">
    <citation type="journal article" date="2012" name="Nature">
        <title>The oyster genome reveals stress adaptation and complexity of shell formation.</title>
        <authorList>
            <person name="Zhang G."/>
            <person name="Fang X."/>
            <person name="Guo X."/>
            <person name="Li L."/>
            <person name="Luo R."/>
            <person name="Xu F."/>
            <person name="Yang P."/>
            <person name="Zhang L."/>
            <person name="Wang X."/>
            <person name="Qi H."/>
            <person name="Xiong Z."/>
            <person name="Que H."/>
            <person name="Xie Y."/>
            <person name="Holland P.W."/>
            <person name="Paps J."/>
            <person name="Zhu Y."/>
            <person name="Wu F."/>
            <person name="Chen Y."/>
            <person name="Wang J."/>
            <person name="Peng C."/>
            <person name="Meng J."/>
            <person name="Yang L."/>
            <person name="Liu J."/>
            <person name="Wen B."/>
            <person name="Zhang N."/>
            <person name="Huang Z."/>
            <person name="Zhu Q."/>
            <person name="Feng Y."/>
            <person name="Mount A."/>
            <person name="Hedgecock D."/>
            <person name="Xu Z."/>
            <person name="Liu Y."/>
            <person name="Domazet-Loso T."/>
            <person name="Du Y."/>
            <person name="Sun X."/>
            <person name="Zhang S."/>
            <person name="Liu B."/>
            <person name="Cheng P."/>
            <person name="Jiang X."/>
            <person name="Li J."/>
            <person name="Fan D."/>
            <person name="Wang W."/>
            <person name="Fu W."/>
            <person name="Wang T."/>
            <person name="Wang B."/>
            <person name="Zhang J."/>
            <person name="Peng Z."/>
            <person name="Li Y."/>
            <person name="Li N."/>
            <person name="Wang J."/>
            <person name="Chen M."/>
            <person name="He Y."/>
            <person name="Tan F."/>
            <person name="Song X."/>
            <person name="Zheng Q."/>
            <person name="Huang R."/>
            <person name="Yang H."/>
            <person name="Du X."/>
            <person name="Chen L."/>
            <person name="Yang M."/>
            <person name="Gaffney P.M."/>
            <person name="Wang S."/>
            <person name="Luo L."/>
            <person name="She Z."/>
            <person name="Ming Y."/>
            <person name="Huang W."/>
            <person name="Zhang S."/>
            <person name="Huang B."/>
            <person name="Zhang Y."/>
            <person name="Qu T."/>
            <person name="Ni P."/>
            <person name="Miao G."/>
            <person name="Wang J."/>
            <person name="Wang Q."/>
            <person name="Steinberg C.E."/>
            <person name="Wang H."/>
            <person name="Li N."/>
            <person name="Qian L."/>
            <person name="Zhang G."/>
            <person name="Li Y."/>
            <person name="Yang H."/>
            <person name="Liu X."/>
            <person name="Wang J."/>
            <person name="Yin Y."/>
            <person name="Wang J."/>
        </authorList>
    </citation>
    <scope>NUCLEOTIDE SEQUENCE [LARGE SCALE GENOMIC DNA]</scope>
    <source>
        <strain evidence="1">05x7-T-G4-1.051#20</strain>
    </source>
</reference>
<gene>
    <name evidence="1" type="ORF">CGI_10011502</name>
</gene>
<accession>K1QQM6</accession>
<dbReference type="EMBL" id="JH817374">
    <property type="protein sequence ID" value="EKC33459.1"/>
    <property type="molecule type" value="Genomic_DNA"/>
</dbReference>
<dbReference type="HOGENOM" id="CLU_056628_3_0_1"/>
<dbReference type="GO" id="GO:0005615">
    <property type="term" value="C:extracellular space"/>
    <property type="evidence" value="ECO:0007669"/>
    <property type="project" value="TreeGrafter"/>
</dbReference>
<protein>
    <submittedName>
        <fullName evidence="1">Uncharacterized protein</fullName>
    </submittedName>
</protein>
<evidence type="ECO:0000313" key="1">
    <source>
        <dbReference type="EMBL" id="EKC33459.1"/>
    </source>
</evidence>
<organism evidence="1">
    <name type="scientific">Magallana gigas</name>
    <name type="common">Pacific oyster</name>
    <name type="synonym">Crassostrea gigas</name>
    <dbReference type="NCBI Taxonomy" id="29159"/>
    <lineage>
        <taxon>Eukaryota</taxon>
        <taxon>Metazoa</taxon>
        <taxon>Spiralia</taxon>
        <taxon>Lophotrochozoa</taxon>
        <taxon>Mollusca</taxon>
        <taxon>Bivalvia</taxon>
        <taxon>Autobranchia</taxon>
        <taxon>Pteriomorphia</taxon>
        <taxon>Ostreida</taxon>
        <taxon>Ostreoidea</taxon>
        <taxon>Ostreidae</taxon>
        <taxon>Magallana</taxon>
    </lineage>
</organism>
<sequence>MLEERIQELVTELGQVETQLRTQQQSLQSSIDHLTRTTQQQASTIGSLTSQLNNFKSGIAAGSHPSFTGGAADFLCLPGQNPDLKSPAYSGHAVIYGAEYGKSTFLGADGNDVPCAVCRSRSGTSSVMIPARRSCNSGWKRQYYGYLMTGNPSQPGSANFICVDVNRETVLGGEHMYVDKMIYPVEAKCGALPCPPYADGYFVYCVVCTK</sequence>
<dbReference type="PANTHER" id="PTHR24024:SF18">
    <property type="entry name" value="SHORT-CHAIN COLLAGEN C4-LIKE"/>
    <property type="match status" value="1"/>
</dbReference>
<dbReference type="InterPro" id="IPR051077">
    <property type="entry name" value="Ca-dependent_lectin"/>
</dbReference>
<dbReference type="InParanoid" id="K1QQM6"/>
<proteinExistence type="predicted"/>